<name>A0A363D1F2_9BACT</name>
<dbReference type="SMART" id="SM00060">
    <property type="entry name" value="FN3"/>
    <property type="match status" value="3"/>
</dbReference>
<dbReference type="InterPro" id="IPR050713">
    <property type="entry name" value="RTP_Phos/Ushers"/>
</dbReference>
<keyword evidence="1" id="KW-0732">Signal</keyword>
<dbReference type="GO" id="GO:0016020">
    <property type="term" value="C:membrane"/>
    <property type="evidence" value="ECO:0007669"/>
    <property type="project" value="UniProtKB-SubCell"/>
</dbReference>
<dbReference type="EMBL" id="MUXE01000005">
    <property type="protein sequence ID" value="PUE65186.1"/>
    <property type="molecule type" value="Genomic_DNA"/>
</dbReference>
<dbReference type="PANTHER" id="PTHR46957:SF3">
    <property type="entry name" value="CYTOKINE RECEPTOR"/>
    <property type="match status" value="1"/>
</dbReference>
<dbReference type="AlphaFoldDB" id="A0A363D1F2"/>
<feature type="domain" description="Fibronectin type-III" evidence="2">
    <location>
        <begin position="29"/>
        <end position="137"/>
    </location>
</feature>
<dbReference type="CDD" id="cd00063">
    <property type="entry name" value="FN3"/>
    <property type="match status" value="3"/>
</dbReference>
<dbReference type="InterPro" id="IPR013783">
    <property type="entry name" value="Ig-like_fold"/>
</dbReference>
<dbReference type="Proteomes" id="UP000251135">
    <property type="component" value="Unassembled WGS sequence"/>
</dbReference>
<evidence type="ECO:0000313" key="4">
    <source>
        <dbReference type="Proteomes" id="UP000251135"/>
    </source>
</evidence>
<evidence type="ECO:0000313" key="3">
    <source>
        <dbReference type="EMBL" id="PUE65186.1"/>
    </source>
</evidence>
<dbReference type="InterPro" id="IPR003961">
    <property type="entry name" value="FN3_dom"/>
</dbReference>
<dbReference type="PANTHER" id="PTHR46957">
    <property type="entry name" value="CYTOKINE RECEPTOR"/>
    <property type="match status" value="1"/>
</dbReference>
<accession>A0A363D1F2</accession>
<proteinExistence type="predicted"/>
<evidence type="ECO:0000259" key="2">
    <source>
        <dbReference type="PROSITE" id="PS50853"/>
    </source>
</evidence>
<evidence type="ECO:0000256" key="1">
    <source>
        <dbReference type="SAM" id="SignalP"/>
    </source>
</evidence>
<dbReference type="OrthoDB" id="9810925at2"/>
<dbReference type="PROSITE" id="PS50853">
    <property type="entry name" value="FN3"/>
    <property type="match status" value="3"/>
</dbReference>
<sequence>MTNLMKTTSLATLILLFSGCTNIIDNFNAPTKPRVDNSIEVVNYDSIKSIPDMANIGFEWEKVNDSRVIGYNFYRTELDKGSNELKLVKTMDNKYATHYVDKGLEPKTRYAYQISSITADGIESKTTDAYIVQTLPRIVPVEFIQAISNLPKSVKLIWRPHTDTRVGYYRIEKYNTLLNEWILLKTIKERLQVEYLDTGLDDNTSYKYRIKAFSFDDVEAAPSKVVIGKTKPLPANVSNIQTTNNQAKRITISWNASSTSDVVKYAIYRSSFSMLGYSKIKEVNADTLQYTDTTEDSGKAYYYKIVAIDKDGLENYSNSVQGMSFNSISNPTSNLAKIELNQNYYN</sequence>
<keyword evidence="4" id="KW-1185">Reference proteome</keyword>
<feature type="chain" id="PRO_5016925056" description="Fibronectin type-III domain-containing protein" evidence="1">
    <location>
        <begin position="24"/>
        <end position="346"/>
    </location>
</feature>
<protein>
    <recommendedName>
        <fullName evidence="2">Fibronectin type-III domain-containing protein</fullName>
    </recommendedName>
</protein>
<gene>
    <name evidence="3" type="ORF">B0174_05145</name>
</gene>
<dbReference type="PROSITE" id="PS51257">
    <property type="entry name" value="PROKAR_LIPOPROTEIN"/>
    <property type="match status" value="1"/>
</dbReference>
<dbReference type="Gene3D" id="2.60.40.10">
    <property type="entry name" value="Immunoglobulins"/>
    <property type="match status" value="3"/>
</dbReference>
<organism evidence="3 4">
    <name type="scientific">Arcobacter caeni</name>
    <dbReference type="NCBI Taxonomy" id="1912877"/>
    <lineage>
        <taxon>Bacteria</taxon>
        <taxon>Pseudomonadati</taxon>
        <taxon>Campylobacterota</taxon>
        <taxon>Epsilonproteobacteria</taxon>
        <taxon>Campylobacterales</taxon>
        <taxon>Arcobacteraceae</taxon>
        <taxon>Arcobacter</taxon>
    </lineage>
</organism>
<dbReference type="SUPFAM" id="SSF49265">
    <property type="entry name" value="Fibronectin type III"/>
    <property type="match status" value="2"/>
</dbReference>
<comment type="caution">
    <text evidence="3">The sequence shown here is derived from an EMBL/GenBank/DDBJ whole genome shotgun (WGS) entry which is preliminary data.</text>
</comment>
<feature type="domain" description="Fibronectin type-III" evidence="2">
    <location>
        <begin position="236"/>
        <end position="332"/>
    </location>
</feature>
<feature type="domain" description="Fibronectin type-III" evidence="2">
    <location>
        <begin position="140"/>
        <end position="233"/>
    </location>
</feature>
<dbReference type="InterPro" id="IPR036116">
    <property type="entry name" value="FN3_sf"/>
</dbReference>
<reference evidence="3 4" key="1">
    <citation type="submission" date="2017-02" db="EMBL/GenBank/DDBJ databases">
        <title>Arcobacter caeni sp. nov, a new Arcobacter species isolated from reclaimed water.</title>
        <authorList>
            <person name="Figueras M.J."/>
            <person name="Perez-Cataluna A."/>
            <person name="Salas-Masso N."/>
        </authorList>
    </citation>
    <scope>NUCLEOTIDE SEQUENCE [LARGE SCALE GENOMIC DNA]</scope>
    <source>
        <strain evidence="3 4">RW17-10</strain>
    </source>
</reference>
<feature type="signal peptide" evidence="1">
    <location>
        <begin position="1"/>
        <end position="23"/>
    </location>
</feature>
<dbReference type="RefSeq" id="WP_108558588.1">
    <property type="nucleotide sequence ID" value="NZ_MUXE01000005.1"/>
</dbReference>